<protein>
    <submittedName>
        <fullName evidence="2">Uncharacterized protein</fullName>
    </submittedName>
</protein>
<name>A0AAD5RHC8_9PEZI</name>
<gene>
    <name evidence="2" type="ORF">MKZ38_009163</name>
</gene>
<evidence type="ECO:0000313" key="2">
    <source>
        <dbReference type="EMBL" id="KAJ2892964.1"/>
    </source>
</evidence>
<comment type="caution">
    <text evidence="2">The sequence shown here is derived from an EMBL/GenBank/DDBJ whole genome shotgun (WGS) entry which is preliminary data.</text>
</comment>
<reference evidence="2" key="1">
    <citation type="submission" date="2022-07" db="EMBL/GenBank/DDBJ databases">
        <title>Draft genome sequence of Zalerion maritima ATCC 34329, a (micro)plastics degrading marine fungus.</title>
        <authorList>
            <person name="Paco A."/>
            <person name="Goncalves M.F.M."/>
            <person name="Rocha-Santos T.A.P."/>
            <person name="Alves A."/>
        </authorList>
    </citation>
    <scope>NUCLEOTIDE SEQUENCE</scope>
    <source>
        <strain evidence="2">ATCC 34329</strain>
    </source>
</reference>
<dbReference type="Proteomes" id="UP001201980">
    <property type="component" value="Unassembled WGS sequence"/>
</dbReference>
<accession>A0AAD5RHC8</accession>
<evidence type="ECO:0000313" key="3">
    <source>
        <dbReference type="Proteomes" id="UP001201980"/>
    </source>
</evidence>
<dbReference type="EMBL" id="JAKWBI020000685">
    <property type="protein sequence ID" value="KAJ2892964.1"/>
    <property type="molecule type" value="Genomic_DNA"/>
</dbReference>
<evidence type="ECO:0000256" key="1">
    <source>
        <dbReference type="SAM" id="Phobius"/>
    </source>
</evidence>
<organism evidence="2 3">
    <name type="scientific">Zalerion maritima</name>
    <dbReference type="NCBI Taxonomy" id="339359"/>
    <lineage>
        <taxon>Eukaryota</taxon>
        <taxon>Fungi</taxon>
        <taxon>Dikarya</taxon>
        <taxon>Ascomycota</taxon>
        <taxon>Pezizomycotina</taxon>
        <taxon>Sordariomycetes</taxon>
        <taxon>Lulworthiomycetidae</taxon>
        <taxon>Lulworthiales</taxon>
        <taxon>Lulworthiaceae</taxon>
        <taxon>Zalerion</taxon>
    </lineage>
</organism>
<proteinExistence type="predicted"/>
<dbReference type="AlphaFoldDB" id="A0AAD5RHC8"/>
<keyword evidence="1" id="KW-0812">Transmembrane</keyword>
<feature type="transmembrane region" description="Helical" evidence="1">
    <location>
        <begin position="57"/>
        <end position="80"/>
    </location>
</feature>
<keyword evidence="3" id="KW-1185">Reference proteome</keyword>
<keyword evidence="1" id="KW-1133">Transmembrane helix</keyword>
<keyword evidence="1" id="KW-0472">Membrane</keyword>
<sequence>MSSHPLIPAPLKARGGSCNFRLPRAEGGPPLRPAAFGFFAGVRVVHKANVQLAFCHCWWVTGLAVFLGVMTTVATANYFVNSLQRVLAPGGVTNVLSFIAGLPLRVRHSTSLARGDLALLTEQRSHDRRRS</sequence>